<dbReference type="AlphaFoldDB" id="A0A835AFE4"/>
<evidence type="ECO:0000313" key="1">
    <source>
        <dbReference type="EMBL" id="KAF8655455.1"/>
    </source>
</evidence>
<name>A0A835AFE4_9POAL</name>
<proteinExistence type="predicted"/>
<dbReference type="EMBL" id="JACEFO010002588">
    <property type="protein sequence ID" value="KAF8655455.1"/>
    <property type="molecule type" value="Genomic_DNA"/>
</dbReference>
<evidence type="ECO:0008006" key="3">
    <source>
        <dbReference type="Google" id="ProtNLM"/>
    </source>
</evidence>
<evidence type="ECO:0000313" key="2">
    <source>
        <dbReference type="Proteomes" id="UP000636709"/>
    </source>
</evidence>
<dbReference type="PANTHER" id="PTHR33377">
    <property type="entry name" value="OS10G0134700 PROTEIN-RELATED"/>
    <property type="match status" value="1"/>
</dbReference>
<keyword evidence="2" id="KW-1185">Reference proteome</keyword>
<protein>
    <recommendedName>
        <fullName evidence="3">Rx N-terminal domain-containing protein</fullName>
    </recommendedName>
</protein>
<dbReference type="Proteomes" id="UP000636709">
    <property type="component" value="Unassembled WGS sequence"/>
</dbReference>
<dbReference type="InterPro" id="IPR027417">
    <property type="entry name" value="P-loop_NTPase"/>
</dbReference>
<sequence length="373" mass="42857">MEMIVPVVVNDFVSRVISKLIHSYQERGNVGQKLIRLQLLLMRLHASIEEAEQRFITNQQILLQLNIFIEAASQGYYLLDSFRSQATEVESGQDEVRNVYSLSSLNPCKRIRRMSNHVRSLLLGDQDMSKLQQVMELLETIAANLPEFNTLVGGYSRRSRRPYDTYLYVEKSMFGRHIEREEIINFLLQPDDDSAVYTLGVLPIIGRHRSGKKTLMENVCNDERIRNHFSYVSVLDGDDLEAVITNNDLQINKCLLVIEFAFFVDEESWKSFYQRASNLLKGTCSKIVIISSLEWAARLGTTRPITLRLLPLEQFWYFFKAIAFGSADPNGHPRLLSLGMQIAATMDGGFVRAQWCGRVLRARLEVDTWSFQS</sequence>
<dbReference type="SUPFAM" id="SSF52540">
    <property type="entry name" value="P-loop containing nucleoside triphosphate hydrolases"/>
    <property type="match status" value="1"/>
</dbReference>
<dbReference type="OrthoDB" id="10416835at2759"/>
<gene>
    <name evidence="1" type="ORF">HU200_061203</name>
</gene>
<reference evidence="1" key="1">
    <citation type="submission" date="2020-07" db="EMBL/GenBank/DDBJ databases">
        <title>Genome sequence and genetic diversity analysis of an under-domesticated orphan crop, white fonio (Digitaria exilis).</title>
        <authorList>
            <person name="Bennetzen J.L."/>
            <person name="Chen S."/>
            <person name="Ma X."/>
            <person name="Wang X."/>
            <person name="Yssel A.E.J."/>
            <person name="Chaluvadi S.R."/>
            <person name="Johnson M."/>
            <person name="Gangashetty P."/>
            <person name="Hamidou F."/>
            <person name="Sanogo M.D."/>
            <person name="Zwaenepoel A."/>
            <person name="Wallace J."/>
            <person name="Van De Peer Y."/>
            <person name="Van Deynze A."/>
        </authorList>
    </citation>
    <scope>NUCLEOTIDE SEQUENCE</scope>
    <source>
        <tissue evidence="1">Leaves</tissue>
    </source>
</reference>
<organism evidence="1 2">
    <name type="scientific">Digitaria exilis</name>
    <dbReference type="NCBI Taxonomy" id="1010633"/>
    <lineage>
        <taxon>Eukaryota</taxon>
        <taxon>Viridiplantae</taxon>
        <taxon>Streptophyta</taxon>
        <taxon>Embryophyta</taxon>
        <taxon>Tracheophyta</taxon>
        <taxon>Spermatophyta</taxon>
        <taxon>Magnoliopsida</taxon>
        <taxon>Liliopsida</taxon>
        <taxon>Poales</taxon>
        <taxon>Poaceae</taxon>
        <taxon>PACMAD clade</taxon>
        <taxon>Panicoideae</taxon>
        <taxon>Panicodae</taxon>
        <taxon>Paniceae</taxon>
        <taxon>Anthephorinae</taxon>
        <taxon>Digitaria</taxon>
    </lineage>
</organism>
<comment type="caution">
    <text evidence="1">The sequence shown here is derived from an EMBL/GenBank/DDBJ whole genome shotgun (WGS) entry which is preliminary data.</text>
</comment>
<accession>A0A835AFE4</accession>
<dbReference type="PANTHER" id="PTHR33377:SF62">
    <property type="entry name" value="OS10G0133166 PROTEIN"/>
    <property type="match status" value="1"/>
</dbReference>